<proteinExistence type="predicted"/>
<dbReference type="EMBL" id="JAKVPQ010000004">
    <property type="protein sequence ID" value="MCH4284991.1"/>
    <property type="molecule type" value="Genomic_DNA"/>
</dbReference>
<keyword evidence="1" id="KW-1133">Transmembrane helix</keyword>
<reference evidence="2 3" key="1">
    <citation type="submission" date="2022-02" db="EMBL/GenBank/DDBJ databases">
        <title>Genome of Erysipelotrichaceae sp. nov. NSJ-176 isolated from human feces.</title>
        <authorList>
            <person name="Abdugheni R."/>
        </authorList>
    </citation>
    <scope>NUCLEOTIDE SEQUENCE [LARGE SCALE GENOMIC DNA]</scope>
    <source>
        <strain evidence="2 3">NSJ-176</strain>
    </source>
</reference>
<evidence type="ECO:0000313" key="2">
    <source>
        <dbReference type="EMBL" id="MCH4284991.1"/>
    </source>
</evidence>
<gene>
    <name evidence="2" type="ORF">LQE99_07585</name>
</gene>
<accession>A0ABS9R7W9</accession>
<name>A0ABS9R7W9_9FIRM</name>
<dbReference type="Proteomes" id="UP001202402">
    <property type="component" value="Unassembled WGS sequence"/>
</dbReference>
<keyword evidence="1" id="KW-0812">Transmembrane</keyword>
<evidence type="ECO:0000256" key="1">
    <source>
        <dbReference type="SAM" id="Phobius"/>
    </source>
</evidence>
<keyword evidence="3" id="KW-1185">Reference proteome</keyword>
<dbReference type="RefSeq" id="WP_117455454.1">
    <property type="nucleotide sequence ID" value="NZ_JAKVPQ010000004.1"/>
</dbReference>
<comment type="caution">
    <text evidence="2">The sequence shown here is derived from an EMBL/GenBank/DDBJ whole genome shotgun (WGS) entry which is preliminary data.</text>
</comment>
<keyword evidence="1" id="KW-0472">Membrane</keyword>
<evidence type="ECO:0000313" key="3">
    <source>
        <dbReference type="Proteomes" id="UP001202402"/>
    </source>
</evidence>
<sequence length="64" mass="7459">MFSTRRKIKEKYGDNEKFSDKRNKLDVEKGDIPAMMIAAFVTLVIPVILILCVIFAIVWLIFLR</sequence>
<organism evidence="2 3">
    <name type="scientific">Amedibacillus hominis</name>
    <dbReference type="NCBI Taxonomy" id="2897776"/>
    <lineage>
        <taxon>Bacteria</taxon>
        <taxon>Bacillati</taxon>
        <taxon>Bacillota</taxon>
        <taxon>Erysipelotrichia</taxon>
        <taxon>Erysipelotrichales</taxon>
        <taxon>Erysipelotrichaceae</taxon>
        <taxon>Amedibacillus</taxon>
    </lineage>
</organism>
<protein>
    <submittedName>
        <fullName evidence="2">Uncharacterized protein</fullName>
    </submittedName>
</protein>
<feature type="transmembrane region" description="Helical" evidence="1">
    <location>
        <begin position="32"/>
        <end position="62"/>
    </location>
</feature>